<proteinExistence type="predicted"/>
<dbReference type="InterPro" id="IPR014922">
    <property type="entry name" value="YdhG-like"/>
</dbReference>
<name>A0A2S5VWI3_9MICO</name>
<evidence type="ECO:0000313" key="2">
    <source>
        <dbReference type="EMBL" id="PPF70084.1"/>
    </source>
</evidence>
<dbReference type="AlphaFoldDB" id="A0A2S5VWI3"/>
<dbReference type="EMBL" id="PSXY01000004">
    <property type="protein sequence ID" value="PPF70084.1"/>
    <property type="molecule type" value="Genomic_DNA"/>
</dbReference>
<evidence type="ECO:0000313" key="3">
    <source>
        <dbReference type="Proteomes" id="UP000239241"/>
    </source>
</evidence>
<sequence length="134" mass="14343">MDPEASRRDVEDRLAARAHPLAEAIAELRAAVSAARPDAVESWKWNAPSWALDDHFATLALRDPDEVLLILHAGARPRPDLGAVPVADPAGLLRVAAPARSIAAFRSVDQVRDARPAIEAVVREWAARVAPPAG</sequence>
<protein>
    <submittedName>
        <fullName evidence="2">DUF1801 domain-containing protein</fullName>
    </submittedName>
</protein>
<organism evidence="2 3">
    <name type="scientific">Clavibacter michiganensis</name>
    <dbReference type="NCBI Taxonomy" id="28447"/>
    <lineage>
        <taxon>Bacteria</taxon>
        <taxon>Bacillati</taxon>
        <taxon>Actinomycetota</taxon>
        <taxon>Actinomycetes</taxon>
        <taxon>Micrococcales</taxon>
        <taxon>Microbacteriaceae</taxon>
        <taxon>Clavibacter</taxon>
    </lineage>
</organism>
<dbReference type="Proteomes" id="UP000239241">
    <property type="component" value="Unassembled WGS sequence"/>
</dbReference>
<evidence type="ECO:0000259" key="1">
    <source>
        <dbReference type="Pfam" id="PF08818"/>
    </source>
</evidence>
<dbReference type="Pfam" id="PF08818">
    <property type="entry name" value="DUF1801"/>
    <property type="match status" value="1"/>
</dbReference>
<gene>
    <name evidence="2" type="ORF">C5E16_04030</name>
</gene>
<dbReference type="SUPFAM" id="SSF159888">
    <property type="entry name" value="YdhG-like"/>
    <property type="match status" value="1"/>
</dbReference>
<comment type="caution">
    <text evidence="2">The sequence shown here is derived from an EMBL/GenBank/DDBJ whole genome shotgun (WGS) entry which is preliminary data.</text>
</comment>
<dbReference type="RefSeq" id="WP_104289646.1">
    <property type="nucleotide sequence ID" value="NZ_PSXY01000004.1"/>
</dbReference>
<reference evidence="2 3" key="1">
    <citation type="submission" date="2018-02" db="EMBL/GenBank/DDBJ databases">
        <title>Bacteriophage NCPPB3778 and a type I-E CRISPR drive the evolution of the US Biological Select Agent, Rathayibacter toxicus.</title>
        <authorList>
            <person name="Davis E.W.II."/>
            <person name="Tabima J.F."/>
            <person name="Weisberg A.J."/>
            <person name="Lopes L.D."/>
            <person name="Wiseman M.S."/>
            <person name="Wiseman M.S."/>
            <person name="Pupko T."/>
            <person name="Belcher M.S."/>
            <person name="Sechler A.J."/>
            <person name="Tancos M.A."/>
            <person name="Schroeder B.K."/>
            <person name="Murray T.D."/>
            <person name="Luster D.G."/>
            <person name="Schneider W.L."/>
            <person name="Rogers E."/>
            <person name="Andreote F.D."/>
            <person name="Grunwald N.J."/>
            <person name="Putnam M.L."/>
            <person name="Chang J.H."/>
        </authorList>
    </citation>
    <scope>NUCLEOTIDE SEQUENCE [LARGE SCALE GENOMIC DNA]</scope>
    <source>
        <strain evidence="2 3">AY1B3</strain>
    </source>
</reference>
<feature type="domain" description="YdhG-like" evidence="1">
    <location>
        <begin position="23"/>
        <end position="125"/>
    </location>
</feature>
<accession>A0A2S5VWI3</accession>